<dbReference type="EMBL" id="ANOG01000261">
    <property type="protein sequence ID" value="EMI21298.1"/>
    <property type="molecule type" value="Genomic_DNA"/>
</dbReference>
<feature type="domain" description="Gcp-like" evidence="1">
    <location>
        <begin position="74"/>
        <end position="165"/>
    </location>
</feature>
<dbReference type="Proteomes" id="UP000011991">
    <property type="component" value="Unassembled WGS sequence"/>
</dbReference>
<sequence length="275" mass="29197">MRHAIASIAASDLPIIRNLTRFSNVSQPMTAGNPRELPIQLAIETTGRTGSAVLMCGDRVLRNGQMGEQIRTAAAIGPCLDEMLAWCRSEKKTIDFISAAAGPGSFTGLRIGVTAAKMFSYALDLPLVAVDSLASVAAVVFSENPDLQTLRVGLDAYRGQVFTGHFRRDQVLPPLGKIPALWTPLPPAVEIVSGDEWASILASAQQSQEAVAGDVKPFAKFTGPLLPRSAADAFGVGLVALRAAEQSIFTDPMALVPRYLRPSAAEEKAETQVKG</sequence>
<keyword evidence="2" id="KW-0645">Protease</keyword>
<dbReference type="Pfam" id="PF00814">
    <property type="entry name" value="TsaD"/>
    <property type="match status" value="1"/>
</dbReference>
<keyword evidence="2" id="KW-0378">Hydrolase</keyword>
<dbReference type="EC" id="3.4.24.-" evidence="2"/>
<evidence type="ECO:0000313" key="2">
    <source>
        <dbReference type="EMBL" id="EMI21298.1"/>
    </source>
</evidence>
<dbReference type="InterPro" id="IPR043129">
    <property type="entry name" value="ATPase_NBD"/>
</dbReference>
<dbReference type="GO" id="GO:0008233">
    <property type="term" value="F:peptidase activity"/>
    <property type="evidence" value="ECO:0007669"/>
    <property type="project" value="UniProtKB-KW"/>
</dbReference>
<comment type="caution">
    <text evidence="2">The sequence shown here is derived from an EMBL/GenBank/DDBJ whole genome shotgun (WGS) entry which is preliminary data.</text>
</comment>
<gene>
    <name evidence="2" type="ORF">RMSM_01778</name>
</gene>
<dbReference type="PATRIC" id="fig|1265738.3.peg.1770"/>
<evidence type="ECO:0000313" key="3">
    <source>
        <dbReference type="Proteomes" id="UP000011991"/>
    </source>
</evidence>
<reference evidence="2 3" key="1">
    <citation type="journal article" date="2013" name="Mar. Genomics">
        <title>Expression of sulfatases in Rhodopirellula baltica and the diversity of sulfatases in the genus Rhodopirellula.</title>
        <authorList>
            <person name="Wegner C.E."/>
            <person name="Richter-Heitmann T."/>
            <person name="Klindworth A."/>
            <person name="Klockow C."/>
            <person name="Richter M."/>
            <person name="Achstetter T."/>
            <person name="Glockner F.O."/>
            <person name="Harder J."/>
        </authorList>
    </citation>
    <scope>NUCLEOTIDE SEQUENCE [LARGE SCALE GENOMIC DNA]</scope>
    <source>
        <strain evidence="2 3">SM1</strain>
    </source>
</reference>
<dbReference type="GO" id="GO:0002949">
    <property type="term" value="P:tRNA threonylcarbamoyladenosine modification"/>
    <property type="evidence" value="ECO:0007669"/>
    <property type="project" value="InterPro"/>
</dbReference>
<organism evidence="2 3">
    <name type="scientific">Rhodopirellula maiorica SM1</name>
    <dbReference type="NCBI Taxonomy" id="1265738"/>
    <lineage>
        <taxon>Bacteria</taxon>
        <taxon>Pseudomonadati</taxon>
        <taxon>Planctomycetota</taxon>
        <taxon>Planctomycetia</taxon>
        <taxon>Pirellulales</taxon>
        <taxon>Pirellulaceae</taxon>
        <taxon>Novipirellula</taxon>
    </lineage>
</organism>
<dbReference type="InterPro" id="IPR000905">
    <property type="entry name" value="Gcp-like_dom"/>
</dbReference>
<proteinExistence type="predicted"/>
<dbReference type="SUPFAM" id="SSF53067">
    <property type="entry name" value="Actin-like ATPase domain"/>
    <property type="match status" value="1"/>
</dbReference>
<dbReference type="InterPro" id="IPR022496">
    <property type="entry name" value="T6A_TsaB"/>
</dbReference>
<name>M5RPQ0_9BACT</name>
<dbReference type="Gene3D" id="3.30.420.40">
    <property type="match status" value="1"/>
</dbReference>
<dbReference type="NCBIfam" id="TIGR03725">
    <property type="entry name" value="T6A_YeaZ"/>
    <property type="match status" value="1"/>
</dbReference>
<accession>M5RPQ0</accession>
<keyword evidence="3" id="KW-1185">Reference proteome</keyword>
<protein>
    <submittedName>
        <fullName evidence="2">Peptidase M22 glycoprotease</fullName>
        <ecNumber evidence="2">3.4.24.-</ecNumber>
    </submittedName>
</protein>
<evidence type="ECO:0000259" key="1">
    <source>
        <dbReference type="Pfam" id="PF00814"/>
    </source>
</evidence>
<dbReference type="AlphaFoldDB" id="M5RPQ0"/>
<dbReference type="GO" id="GO:0006508">
    <property type="term" value="P:proteolysis"/>
    <property type="evidence" value="ECO:0007669"/>
    <property type="project" value="UniProtKB-KW"/>
</dbReference>